<comment type="caution">
    <text evidence="1">The sequence shown here is derived from an EMBL/GenBank/DDBJ whole genome shotgun (WGS) entry which is preliminary data.</text>
</comment>
<accession>A0ABV7UAQ7</accession>
<organism evidence="1 2">
    <name type="scientific">Paracoccus angustae</name>
    <dbReference type="NCBI Taxonomy" id="1671480"/>
    <lineage>
        <taxon>Bacteria</taxon>
        <taxon>Pseudomonadati</taxon>
        <taxon>Pseudomonadota</taxon>
        <taxon>Alphaproteobacteria</taxon>
        <taxon>Rhodobacterales</taxon>
        <taxon>Paracoccaceae</taxon>
        <taxon>Paracoccus</taxon>
    </lineage>
</organism>
<dbReference type="EMBL" id="JBHRXY010000092">
    <property type="protein sequence ID" value="MFC3632214.1"/>
    <property type="molecule type" value="Genomic_DNA"/>
</dbReference>
<protein>
    <submittedName>
        <fullName evidence="1">Uncharacterized protein</fullName>
    </submittedName>
</protein>
<keyword evidence="2" id="KW-1185">Reference proteome</keyword>
<proteinExistence type="predicted"/>
<gene>
    <name evidence="1" type="ORF">ACFOM8_22710</name>
</gene>
<evidence type="ECO:0000313" key="2">
    <source>
        <dbReference type="Proteomes" id="UP001595539"/>
    </source>
</evidence>
<dbReference type="RefSeq" id="WP_377764654.1">
    <property type="nucleotide sequence ID" value="NZ_JBHRXY010000092.1"/>
</dbReference>
<reference evidence="2" key="1">
    <citation type="journal article" date="2019" name="Int. J. Syst. Evol. Microbiol.">
        <title>The Global Catalogue of Microorganisms (GCM) 10K type strain sequencing project: providing services to taxonomists for standard genome sequencing and annotation.</title>
        <authorList>
            <consortium name="The Broad Institute Genomics Platform"/>
            <consortium name="The Broad Institute Genome Sequencing Center for Infectious Disease"/>
            <person name="Wu L."/>
            <person name="Ma J."/>
        </authorList>
    </citation>
    <scope>NUCLEOTIDE SEQUENCE [LARGE SCALE GENOMIC DNA]</scope>
    <source>
        <strain evidence="2">KCTC 42473</strain>
    </source>
</reference>
<evidence type="ECO:0000313" key="1">
    <source>
        <dbReference type="EMBL" id="MFC3632214.1"/>
    </source>
</evidence>
<sequence length="87" mass="9639">MIADLPRDMAVWTPQDRSISVPPGHRVVTGYVPIDQITIACRARMAVGDVEAAYRRQLALGDHQAFPCPNGTWKGERFSIHDGPPRT</sequence>
<dbReference type="Proteomes" id="UP001595539">
    <property type="component" value="Unassembled WGS sequence"/>
</dbReference>
<name>A0ABV7UAQ7_9RHOB</name>